<reference evidence="1 2" key="1">
    <citation type="submission" date="2024-05" db="EMBL/GenBank/DDBJ databases">
        <title>A draft genome resource for the thread blight pathogen Marasmius tenuissimus strain MS-2.</title>
        <authorList>
            <person name="Yulfo-Soto G.E."/>
            <person name="Baruah I.K."/>
            <person name="Amoako-Attah I."/>
            <person name="Bukari Y."/>
            <person name="Meinhardt L.W."/>
            <person name="Bailey B.A."/>
            <person name="Cohen S.P."/>
        </authorList>
    </citation>
    <scope>NUCLEOTIDE SEQUENCE [LARGE SCALE GENOMIC DNA]</scope>
    <source>
        <strain evidence="1 2">MS-2</strain>
    </source>
</reference>
<protein>
    <recommendedName>
        <fullName evidence="3">RING-type domain-containing protein</fullName>
    </recommendedName>
</protein>
<sequence length="187" mass="21279">MLSNQSKLAELLQELQRQERMDLLNIQKDDLEHITTQIKADKDYMTDLEKSLLCYHCHCILEHPVLAPCCGKAYCTLCVVEIRKKELGLFKRVGDGPDGVIFLPDCACGLDRPALVAFDWPEPHPRMKEIANERYTQLLKVIHLRREEELKEADVDEIDASLKVDDDTEMAVEVLVKAEDGDSSSVL</sequence>
<dbReference type="Proteomes" id="UP001437256">
    <property type="component" value="Unassembled WGS sequence"/>
</dbReference>
<comment type="caution">
    <text evidence="1">The sequence shown here is derived from an EMBL/GenBank/DDBJ whole genome shotgun (WGS) entry which is preliminary data.</text>
</comment>
<organism evidence="1 2">
    <name type="scientific">Marasmius tenuissimus</name>
    <dbReference type="NCBI Taxonomy" id="585030"/>
    <lineage>
        <taxon>Eukaryota</taxon>
        <taxon>Fungi</taxon>
        <taxon>Dikarya</taxon>
        <taxon>Basidiomycota</taxon>
        <taxon>Agaricomycotina</taxon>
        <taxon>Agaricomycetes</taxon>
        <taxon>Agaricomycetidae</taxon>
        <taxon>Agaricales</taxon>
        <taxon>Marasmiineae</taxon>
        <taxon>Marasmiaceae</taxon>
        <taxon>Marasmius</taxon>
    </lineage>
</organism>
<name>A0ABR2Z5Y1_9AGAR</name>
<evidence type="ECO:0008006" key="3">
    <source>
        <dbReference type="Google" id="ProtNLM"/>
    </source>
</evidence>
<evidence type="ECO:0000313" key="1">
    <source>
        <dbReference type="EMBL" id="KAL0056615.1"/>
    </source>
</evidence>
<dbReference type="InterPro" id="IPR013083">
    <property type="entry name" value="Znf_RING/FYVE/PHD"/>
</dbReference>
<dbReference type="EMBL" id="JBBXMP010001192">
    <property type="protein sequence ID" value="KAL0056615.1"/>
    <property type="molecule type" value="Genomic_DNA"/>
</dbReference>
<evidence type="ECO:0000313" key="2">
    <source>
        <dbReference type="Proteomes" id="UP001437256"/>
    </source>
</evidence>
<proteinExistence type="predicted"/>
<gene>
    <name evidence="1" type="ORF">AAF712_016780</name>
</gene>
<accession>A0ABR2Z5Y1</accession>
<dbReference type="Gene3D" id="3.30.40.10">
    <property type="entry name" value="Zinc/RING finger domain, C3HC4 (zinc finger)"/>
    <property type="match status" value="1"/>
</dbReference>
<keyword evidence="2" id="KW-1185">Reference proteome</keyword>
<dbReference type="SUPFAM" id="SSF57850">
    <property type="entry name" value="RING/U-box"/>
    <property type="match status" value="1"/>
</dbReference>